<proteinExistence type="predicted"/>
<dbReference type="GO" id="GO:0051287">
    <property type="term" value="F:NAD binding"/>
    <property type="evidence" value="ECO:0007669"/>
    <property type="project" value="InterPro"/>
</dbReference>
<dbReference type="GO" id="GO:0016618">
    <property type="term" value="F:hydroxypyruvate reductase [NAD(P)H] activity"/>
    <property type="evidence" value="ECO:0007669"/>
    <property type="project" value="TreeGrafter"/>
</dbReference>
<protein>
    <submittedName>
        <fullName evidence="4">Phosphoglycerate dehydrogenase-like enzyme</fullName>
    </submittedName>
</protein>
<evidence type="ECO:0000313" key="5">
    <source>
        <dbReference type="Proteomes" id="UP000521922"/>
    </source>
</evidence>
<keyword evidence="1" id="KW-0560">Oxidoreductase</keyword>
<dbReference type="PANTHER" id="PTHR10996">
    <property type="entry name" value="2-HYDROXYACID DEHYDROGENASE-RELATED"/>
    <property type="match status" value="1"/>
</dbReference>
<reference evidence="4 5" key="1">
    <citation type="submission" date="2020-07" db="EMBL/GenBank/DDBJ databases">
        <title>Sequencing the genomes of 1000 actinobacteria strains.</title>
        <authorList>
            <person name="Klenk H.-P."/>
        </authorList>
    </citation>
    <scope>NUCLEOTIDE SEQUENCE [LARGE SCALE GENOMIC DNA]</scope>
    <source>
        <strain evidence="4 5">DSM 7487</strain>
    </source>
</reference>
<dbReference type="RefSeq" id="WP_179753893.1">
    <property type="nucleotide sequence ID" value="NZ_BAAAGN010000003.1"/>
</dbReference>
<dbReference type="Gene3D" id="3.40.50.720">
    <property type="entry name" value="NAD(P)-binding Rossmann-like Domain"/>
    <property type="match status" value="2"/>
</dbReference>
<dbReference type="GO" id="GO:0030267">
    <property type="term" value="F:glyoxylate reductase (NADPH) activity"/>
    <property type="evidence" value="ECO:0007669"/>
    <property type="project" value="TreeGrafter"/>
</dbReference>
<evidence type="ECO:0000259" key="3">
    <source>
        <dbReference type="Pfam" id="PF02826"/>
    </source>
</evidence>
<evidence type="ECO:0000313" key="4">
    <source>
        <dbReference type="EMBL" id="NYD23865.1"/>
    </source>
</evidence>
<gene>
    <name evidence="4" type="ORF">BJ968_003405</name>
</gene>
<evidence type="ECO:0000256" key="2">
    <source>
        <dbReference type="ARBA" id="ARBA00023027"/>
    </source>
</evidence>
<dbReference type="InterPro" id="IPR050223">
    <property type="entry name" value="D-isomer_2-hydroxyacid_DH"/>
</dbReference>
<dbReference type="Proteomes" id="UP000521922">
    <property type="component" value="Unassembled WGS sequence"/>
</dbReference>
<accession>A0A7Y9DNI4</accession>
<dbReference type="InterPro" id="IPR036291">
    <property type="entry name" value="NAD(P)-bd_dom_sf"/>
</dbReference>
<dbReference type="InterPro" id="IPR006140">
    <property type="entry name" value="D-isomer_DH_NAD-bd"/>
</dbReference>
<name>A0A7Y9DNI4_9ACTN</name>
<dbReference type="Pfam" id="PF02826">
    <property type="entry name" value="2-Hacid_dh_C"/>
    <property type="match status" value="1"/>
</dbReference>
<comment type="caution">
    <text evidence="4">The sequence shown here is derived from an EMBL/GenBank/DDBJ whole genome shotgun (WGS) entry which is preliminary data.</text>
</comment>
<keyword evidence="2" id="KW-0520">NAD</keyword>
<dbReference type="CDD" id="cd12167">
    <property type="entry name" value="2-Hacid_dh_8"/>
    <property type="match status" value="1"/>
</dbReference>
<dbReference type="SUPFAM" id="SSF51735">
    <property type="entry name" value="NAD(P)-binding Rossmann-fold domains"/>
    <property type="match status" value="1"/>
</dbReference>
<feature type="domain" description="D-isomer specific 2-hydroxyacid dehydrogenase NAD-binding" evidence="3">
    <location>
        <begin position="148"/>
        <end position="291"/>
    </location>
</feature>
<dbReference type="PANTHER" id="PTHR10996:SF178">
    <property type="entry name" value="2-HYDROXYACID DEHYDROGENASE YGL185C-RELATED"/>
    <property type="match status" value="1"/>
</dbReference>
<sequence length="331" mass="34670">MIRAALAMSRPSYDRVVDASFLDRLRRTVDLAPAPLTEFTSPAARAVLADVEVLVTGWGCAPLDAAAVAAAPRLRAVVHTAGTVRGHVRDAVWDRGVVVSSAAAANAVPVAEYTLAVVLLTGKGVLAAAEAYRRVRTRAATAVSERGGNLGATVGVLSASLVGRRVVELLRPFDLHVLVHDPHVPEEELRALGAEPVGLLELAARSDVFSIHTPLLPETRGLVDARVLAALRDGATVVNTARGAVVDADALAAELVSGRLNAVLDVTDPEPLPPDSPLWECRNVLLTPHVAGSLGNELRRLTTSAAEEVERFAAGLPLAHPVTRPALSRTA</sequence>
<dbReference type="AlphaFoldDB" id="A0A7Y9DNI4"/>
<dbReference type="SUPFAM" id="SSF52283">
    <property type="entry name" value="Formate/glycerate dehydrogenase catalytic domain-like"/>
    <property type="match status" value="1"/>
</dbReference>
<keyword evidence="5" id="KW-1185">Reference proteome</keyword>
<organism evidence="4 5">
    <name type="scientific">Kineococcus aurantiacus</name>
    <dbReference type="NCBI Taxonomy" id="37633"/>
    <lineage>
        <taxon>Bacteria</taxon>
        <taxon>Bacillati</taxon>
        <taxon>Actinomycetota</taxon>
        <taxon>Actinomycetes</taxon>
        <taxon>Kineosporiales</taxon>
        <taxon>Kineosporiaceae</taxon>
        <taxon>Kineococcus</taxon>
    </lineage>
</organism>
<dbReference type="GO" id="GO:0005829">
    <property type="term" value="C:cytosol"/>
    <property type="evidence" value="ECO:0007669"/>
    <property type="project" value="TreeGrafter"/>
</dbReference>
<evidence type="ECO:0000256" key="1">
    <source>
        <dbReference type="ARBA" id="ARBA00023002"/>
    </source>
</evidence>
<dbReference type="EMBL" id="JACCBB010000001">
    <property type="protein sequence ID" value="NYD23865.1"/>
    <property type="molecule type" value="Genomic_DNA"/>
</dbReference>